<gene>
    <name evidence="1" type="ORF">A1355_12845</name>
</gene>
<dbReference type="EMBL" id="LUUK01000205">
    <property type="protein sequence ID" value="OAI13920.1"/>
    <property type="molecule type" value="Genomic_DNA"/>
</dbReference>
<dbReference type="Gene3D" id="3.40.50.300">
    <property type="entry name" value="P-loop containing nucleotide triphosphate hydrolases"/>
    <property type="match status" value="1"/>
</dbReference>
<reference evidence="2" key="1">
    <citation type="submission" date="2016-03" db="EMBL/GenBank/DDBJ databases">
        <authorList>
            <person name="Heylen K."/>
            <person name="De Vos P."/>
            <person name="Vekeman B."/>
        </authorList>
    </citation>
    <scope>NUCLEOTIDE SEQUENCE [LARGE SCALE GENOMIC DNA]</scope>
    <source>
        <strain evidence="2">R-45383</strain>
    </source>
</reference>
<evidence type="ECO:0000313" key="2">
    <source>
        <dbReference type="Proteomes" id="UP000077628"/>
    </source>
</evidence>
<evidence type="ECO:0000313" key="1">
    <source>
        <dbReference type="EMBL" id="OAI13920.1"/>
    </source>
</evidence>
<proteinExistence type="predicted"/>
<organism evidence="1 2">
    <name type="scientific">Methylomonas koyamae</name>
    <dbReference type="NCBI Taxonomy" id="702114"/>
    <lineage>
        <taxon>Bacteria</taxon>
        <taxon>Pseudomonadati</taxon>
        <taxon>Pseudomonadota</taxon>
        <taxon>Gammaproteobacteria</taxon>
        <taxon>Methylococcales</taxon>
        <taxon>Methylococcaceae</taxon>
        <taxon>Methylomonas</taxon>
    </lineage>
</organism>
<accession>A0A177NA09</accession>
<comment type="caution">
    <text evidence="1">The sequence shown here is derived from an EMBL/GenBank/DDBJ whole genome shotgun (WGS) entry which is preliminary data.</text>
</comment>
<dbReference type="Proteomes" id="UP000077628">
    <property type="component" value="Unassembled WGS sequence"/>
</dbReference>
<sequence>MFLGISRSPWLEDQREELITPLRKQLNSLKYDFQQANVSETDLKVLLNYSNNLIDALKQSFPITKPYPIADWRSQIQQVQTAANQWQAHFWHLDSEEKDKSKKDNIRAALNELHGFGQTLDEIDEKLNSDTWILANEQAVLLYGEAGTGKSHLLADIANDAIKKGYPTIFLINSQFFQQDPRTQILEHLDLRHIPFSTFLGALDAAGQAAGVRALLIIDALNERFGTEIWPQYLAPLIEEVKRYPHLALIVSCRTTYLPFILPADSLLCDSLKQIEHNGFADGGGYAARTYLAKRKIIRPSVPHLLPEFNNPLFLKTLCDSLERQGLDCFPRGIQGLTEYFDFYLKSLANQIELRMGLDKRQNIIVRALKAFTEKLTSNQSSYLSIETTIACFDSIYASKGQQDRSLLSQFEHEGILTIEPVYIENNQLEEQARFTFERFSDFQIAGHLLNEHISSKNSVQPLETGTPLHTFLSRKDINRVADIIHALAVLLPESTDYELLDIFPSANGSYKWTINEAFFKSLLLRRQNFFTDRTRELVIGLSQNYPNHWLETLIAVGTEPNNRFNANYLHEKLAHLTMLERDAKWTIAIANLELEDGSPLDILLSWTVESGFEEIDPLRAELAAIMLTWLFSTSYRAVRDRATKGLSALLAPRLPLALSLLERFKQVDDLYILERLLAACYGAALQAQTQKNLAELALFVYQWIFADGKPPAHLLLRDYARGIIEYTLHCDLLPEEIKIEKVRPPYQSDWPIEFVAENNLEIYGDKYKDDIVRSASSEWLGDFAKYIIKPSVHHWTTTPLGVDKALTPYENFEVFYSMFADHANSDQLSAFNEILQFCIDCNRPEPNSVGQESQKKASSTEIKIKIIAYDYKELEIKKQNEARFEELETKFINLLDDKYKYKYWPGCRQRIRQILNRYSNNLPEHFDDILAQLWVTKRAHDYGWSTDLFGEFDRRIGSGRGRRHKQMERIGKKYQWLALYELLSRMADNLIYYSGYSDGANRYEGPWQIYKRNIDPSLLISKTKDDNWENHPHAWWSPQTLKLRLLKKQEQKLWLQNESDQLNSASLLDVIDPDTGQRWLVMKSFKQYSTSYDLDARIDSWCRCWCVVVRNRYKNQFIDAISTHNLIDPDAFPKVGEFYGSFIGEYPWHPSYEIDDDWSTVDRDYGFRHKVLTTFAEYTAERGGYDCSIEGTINTYLPAPWLIQKLGLRLIDGRTLSFADAKGQILFKDPSVHEEGPSAALIDRMAFLDLLDKENLAPVWIIAGEKGAYGEHHDDFVGRRVHSFVYSLNKQNEIVCVKQKIDIEEP</sequence>
<keyword evidence="2" id="KW-1185">Reference proteome</keyword>
<dbReference type="SUPFAM" id="SSF52540">
    <property type="entry name" value="P-loop containing nucleoside triphosphate hydrolases"/>
    <property type="match status" value="1"/>
</dbReference>
<dbReference type="InterPro" id="IPR027417">
    <property type="entry name" value="P-loop_NTPase"/>
</dbReference>
<dbReference type="STRING" id="702114.A1355_12845"/>
<protein>
    <submittedName>
        <fullName evidence="1">Uncharacterized protein</fullName>
    </submittedName>
</protein>
<dbReference type="CDD" id="cd00009">
    <property type="entry name" value="AAA"/>
    <property type="match status" value="1"/>
</dbReference>
<name>A0A177NA09_9GAMM</name>